<dbReference type="AlphaFoldDB" id="X0YCM7"/>
<feature type="non-terminal residue" evidence="1">
    <location>
        <position position="1"/>
    </location>
</feature>
<evidence type="ECO:0000313" key="1">
    <source>
        <dbReference type="EMBL" id="GAG45027.1"/>
    </source>
</evidence>
<name>X0YCM7_9ZZZZ</name>
<dbReference type="EMBL" id="BARS01052718">
    <property type="protein sequence ID" value="GAG45027.1"/>
    <property type="molecule type" value="Genomic_DNA"/>
</dbReference>
<evidence type="ECO:0008006" key="2">
    <source>
        <dbReference type="Google" id="ProtNLM"/>
    </source>
</evidence>
<comment type="caution">
    <text evidence="1">The sequence shown here is derived from an EMBL/GenBank/DDBJ whole genome shotgun (WGS) entry which is preliminary data.</text>
</comment>
<dbReference type="PANTHER" id="PTHR34700">
    <property type="entry name" value="POTASSIUM BINDING PROTEIN KBP"/>
    <property type="match status" value="1"/>
</dbReference>
<reference evidence="1" key="1">
    <citation type="journal article" date="2014" name="Front. Microbiol.">
        <title>High frequency of phylogenetically diverse reductive dehalogenase-homologous genes in deep subseafloor sedimentary metagenomes.</title>
        <authorList>
            <person name="Kawai M."/>
            <person name="Futagami T."/>
            <person name="Toyoda A."/>
            <person name="Takaki Y."/>
            <person name="Nishi S."/>
            <person name="Hori S."/>
            <person name="Arai W."/>
            <person name="Tsubouchi T."/>
            <person name="Morono Y."/>
            <person name="Uchiyama I."/>
            <person name="Ito T."/>
            <person name="Fujiyama A."/>
            <person name="Inagaki F."/>
            <person name="Takami H."/>
        </authorList>
    </citation>
    <scope>NUCLEOTIDE SEQUENCE</scope>
    <source>
        <strain evidence="1">Expedition CK06-06</strain>
    </source>
</reference>
<dbReference type="Gene3D" id="3.10.350.10">
    <property type="entry name" value="LysM domain"/>
    <property type="match status" value="1"/>
</dbReference>
<accession>X0YCM7</accession>
<dbReference type="PANTHER" id="PTHR34700:SF4">
    <property type="entry name" value="PHAGE-LIKE ELEMENT PBSX PROTEIN XKDP"/>
    <property type="match status" value="1"/>
</dbReference>
<organism evidence="1">
    <name type="scientific">marine sediment metagenome</name>
    <dbReference type="NCBI Taxonomy" id="412755"/>
    <lineage>
        <taxon>unclassified sequences</taxon>
        <taxon>metagenomes</taxon>
        <taxon>ecological metagenomes</taxon>
    </lineage>
</organism>
<dbReference type="InterPro" id="IPR036779">
    <property type="entry name" value="LysM_dom_sf"/>
</dbReference>
<protein>
    <recommendedName>
        <fullName evidence="2">LysM domain-containing protein</fullName>
    </recommendedName>
</protein>
<gene>
    <name evidence="1" type="ORF">S01H1_78339</name>
</gene>
<proteinExistence type="predicted"/>
<dbReference type="InterPro" id="IPR052196">
    <property type="entry name" value="Bact_Kbp"/>
</dbReference>
<sequence length="133" mass="15543">LSTDELASRMNEIRECEAKLAELKKSRVSWLFDCAAVVSEIESLLEQLKSHLPDKPMQYTVRMIPERRDCLWRISGYEEIYGDPFQWPSIYSSNKGQIDSKFRVYQSVIAAEEQKYTKAEDLIYPGQVFDIPR</sequence>